<evidence type="ECO:0000313" key="3">
    <source>
        <dbReference type="Proteomes" id="UP000030765"/>
    </source>
</evidence>
<dbReference type="GO" id="GO:0016740">
    <property type="term" value="F:transferase activity"/>
    <property type="evidence" value="ECO:0007669"/>
    <property type="project" value="UniProtKB-KW"/>
</dbReference>
<evidence type="ECO:0000313" key="2">
    <source>
        <dbReference type="EnsemblMetazoa" id="ASIC019687-PA"/>
    </source>
</evidence>
<evidence type="ECO:0000313" key="1">
    <source>
        <dbReference type="EMBL" id="KFB51379.1"/>
    </source>
</evidence>
<reference evidence="2" key="2">
    <citation type="submission" date="2020-05" db="UniProtKB">
        <authorList>
            <consortium name="EnsemblMetazoa"/>
        </authorList>
    </citation>
    <scope>IDENTIFICATION</scope>
</reference>
<keyword evidence="3" id="KW-1185">Reference proteome</keyword>
<dbReference type="EMBL" id="KE525352">
    <property type="protein sequence ID" value="KFB51379.1"/>
    <property type="molecule type" value="Genomic_DNA"/>
</dbReference>
<sequence length="167" mass="19053">MATGRTFASAIEEREWKITRLCWPVLNFRVTVRFPVAKGGGSRLFFETIFGAIFYSLLPVRSVTLYPIRQPSVQKICGPFGALLSSAKDSSDHEWGQRPHFRLQKRCSLLLFLFSYRASPGLSFCVLWLVQVATAASYPEYYLPGNFSSLQEAKRIARKRKCAKEVY</sequence>
<accession>A0A084WMD5</accession>
<dbReference type="Proteomes" id="UP000030765">
    <property type="component" value="Unassembled WGS sequence"/>
</dbReference>
<dbReference type="EnsemblMetazoa" id="ASIC019687-RA">
    <property type="protein sequence ID" value="ASIC019687-PA"/>
    <property type="gene ID" value="ASIC019687"/>
</dbReference>
<organism evidence="1">
    <name type="scientific">Anopheles sinensis</name>
    <name type="common">Mosquito</name>
    <dbReference type="NCBI Taxonomy" id="74873"/>
    <lineage>
        <taxon>Eukaryota</taxon>
        <taxon>Metazoa</taxon>
        <taxon>Ecdysozoa</taxon>
        <taxon>Arthropoda</taxon>
        <taxon>Hexapoda</taxon>
        <taxon>Insecta</taxon>
        <taxon>Pterygota</taxon>
        <taxon>Neoptera</taxon>
        <taxon>Endopterygota</taxon>
        <taxon>Diptera</taxon>
        <taxon>Nematocera</taxon>
        <taxon>Culicoidea</taxon>
        <taxon>Culicidae</taxon>
        <taxon>Anophelinae</taxon>
        <taxon>Anopheles</taxon>
    </lineage>
</organism>
<dbReference type="EMBL" id="ATLV01024425">
    <property type="status" value="NOT_ANNOTATED_CDS"/>
    <property type="molecule type" value="Genomic_DNA"/>
</dbReference>
<keyword evidence="1" id="KW-0808">Transferase</keyword>
<proteinExistence type="predicted"/>
<name>A0A084WMD5_ANOSI</name>
<protein>
    <submittedName>
        <fullName evidence="1 2">D-fructose-6-phosphate amidotransferase</fullName>
    </submittedName>
</protein>
<dbReference type="VEuPathDB" id="VectorBase:ASIC019687"/>
<dbReference type="AlphaFoldDB" id="A0A084WMD5"/>
<reference evidence="1 3" key="1">
    <citation type="journal article" date="2014" name="BMC Genomics">
        <title>Genome sequence of Anopheles sinensis provides insight into genetics basis of mosquito competence for malaria parasites.</title>
        <authorList>
            <person name="Zhou D."/>
            <person name="Zhang D."/>
            <person name="Ding G."/>
            <person name="Shi L."/>
            <person name="Hou Q."/>
            <person name="Ye Y."/>
            <person name="Xu Y."/>
            <person name="Zhou H."/>
            <person name="Xiong C."/>
            <person name="Li S."/>
            <person name="Yu J."/>
            <person name="Hong S."/>
            <person name="Yu X."/>
            <person name="Zou P."/>
            <person name="Chen C."/>
            <person name="Chang X."/>
            <person name="Wang W."/>
            <person name="Lv Y."/>
            <person name="Sun Y."/>
            <person name="Ma L."/>
            <person name="Shen B."/>
            <person name="Zhu C."/>
        </authorList>
    </citation>
    <scope>NUCLEOTIDE SEQUENCE [LARGE SCALE GENOMIC DNA]</scope>
</reference>
<gene>
    <name evidence="1" type="ORF">ZHAS_00019687</name>
</gene>